<comment type="subcellular location">
    <subcellularLocation>
        <location evidence="8">Cytoplasm</location>
    </subcellularLocation>
</comment>
<sequence length="733" mass="79316">MARDRPASAERRWRNVEGVAMFNKIVKEFKWGQHNVRLETGEIARQASGAVIVDVEDTVVLATVVGAKTNKPGQDFFPLTVDYLEKTYAAGKIPGGFFRREGRPSEGETLISRLIDRPLRPLFPEGFYNEVQVVIYVLSLNPDIPADIPALIGASAALAVSGLPFNGPVGAARVAYINNEYVLNPTRPQMKESALDLVVAGTERAVLMVESEAQQLFEEVMLGAVVFGHEQMQTAIDAIHELVHDGGKPEWDWQPAPKNEVLIARVTEIAKPELEAAYQLRNEQARSTKLKEVYAATSAKLAEEAVASGTVAPDAATVGNVLFDIEAKIVRTQILNGEPRIDGRDTRTVRPIEIRTGVLPRTHGSALFTRGETQALVVATLGTKGDEQSIDALEGEYRERFMLHYNMPSFATGETGRVGSPKRREIGHGRLAKRALVACLPSAEEFGYSIRVVSEITESNGSSSMASVCGGCLALMDAGVPMKAHVAGIAMGLILEGNKFAVLTDILGDEDHLGDMDFKVAGTAQGVTALQMDIKIQGITKEIMQVALAQAKEGRMHILGKMTAAAVPHTNTELSDYAPRMITIKINPEKIRAVIGKGGSVIRALTEETGTTIDISDDGVVTIASTSAEGMAEAKKRIENITAEVEVGQVYEGPVLKLLDFGAIVNILPGKDGLLHISEFVNERVKDINDYLKEGQIVKVKVIQTDEKGRVRLSAKALLNEGAQQAEPTHPQQ</sequence>
<protein>
    <recommendedName>
        <fullName evidence="8">Polyribonucleotide nucleotidyltransferase</fullName>
        <ecNumber evidence="8">2.7.7.8</ecNumber>
    </recommendedName>
    <alternativeName>
        <fullName evidence="8">Polynucleotide phosphorylase</fullName>
        <shortName evidence="8">PNPase</shortName>
    </alternativeName>
</protein>
<dbReference type="InterPro" id="IPR020568">
    <property type="entry name" value="Ribosomal_Su5_D2-typ_SF"/>
</dbReference>
<evidence type="ECO:0000256" key="8">
    <source>
        <dbReference type="HAMAP-Rule" id="MF_01595"/>
    </source>
</evidence>
<dbReference type="Pfam" id="PF00575">
    <property type="entry name" value="S1"/>
    <property type="match status" value="1"/>
</dbReference>
<dbReference type="GO" id="GO:0004654">
    <property type="term" value="F:polyribonucleotide nucleotidyltransferase activity"/>
    <property type="evidence" value="ECO:0007669"/>
    <property type="project" value="UniProtKB-UniRule"/>
</dbReference>
<dbReference type="InterPro" id="IPR003029">
    <property type="entry name" value="S1_domain"/>
</dbReference>
<dbReference type="GO" id="GO:0003723">
    <property type="term" value="F:RNA binding"/>
    <property type="evidence" value="ECO:0007669"/>
    <property type="project" value="UniProtKB-UniRule"/>
</dbReference>
<keyword evidence="7 8" id="KW-0694">RNA-binding</keyword>
<dbReference type="SUPFAM" id="SSF54791">
    <property type="entry name" value="Eukaryotic type KH-domain (KH-domain type I)"/>
    <property type="match status" value="1"/>
</dbReference>
<dbReference type="SMART" id="SM00322">
    <property type="entry name" value="KH"/>
    <property type="match status" value="1"/>
</dbReference>
<dbReference type="InterPro" id="IPR012162">
    <property type="entry name" value="PNPase"/>
</dbReference>
<dbReference type="InterPro" id="IPR012340">
    <property type="entry name" value="NA-bd_OB-fold"/>
</dbReference>
<keyword evidence="6 8" id="KW-0460">Magnesium</keyword>
<dbReference type="NCBIfam" id="TIGR03591">
    <property type="entry name" value="polynuc_phos"/>
    <property type="match status" value="1"/>
</dbReference>
<evidence type="ECO:0000256" key="2">
    <source>
        <dbReference type="ARBA" id="ARBA00022490"/>
    </source>
</evidence>
<dbReference type="SMART" id="SM00316">
    <property type="entry name" value="S1"/>
    <property type="match status" value="1"/>
</dbReference>
<dbReference type="PANTHER" id="PTHR11252">
    <property type="entry name" value="POLYRIBONUCLEOTIDE NUCLEOTIDYLTRANSFERASE"/>
    <property type="match status" value="1"/>
</dbReference>
<dbReference type="InterPro" id="IPR036345">
    <property type="entry name" value="ExoRNase_PH_dom2_sf"/>
</dbReference>
<dbReference type="GO" id="GO:0006402">
    <property type="term" value="P:mRNA catabolic process"/>
    <property type="evidence" value="ECO:0007669"/>
    <property type="project" value="UniProtKB-UniRule"/>
</dbReference>
<keyword evidence="4 8" id="KW-0548">Nucleotidyltransferase</keyword>
<evidence type="ECO:0000256" key="6">
    <source>
        <dbReference type="ARBA" id="ARBA00022842"/>
    </source>
</evidence>
<dbReference type="EMBL" id="CAFE01000198">
    <property type="protein sequence ID" value="CCD38988.1"/>
    <property type="molecule type" value="Genomic_DNA"/>
</dbReference>
<dbReference type="FunFam" id="3.30.1370.10:FF:000001">
    <property type="entry name" value="Polyribonucleotide nucleotidyltransferase"/>
    <property type="match status" value="1"/>
</dbReference>
<dbReference type="InterPro" id="IPR015847">
    <property type="entry name" value="ExoRNase_PH_dom2"/>
</dbReference>
<dbReference type="GO" id="GO:0000175">
    <property type="term" value="F:3'-5'-RNA exonuclease activity"/>
    <property type="evidence" value="ECO:0007669"/>
    <property type="project" value="TreeGrafter"/>
</dbReference>
<dbReference type="InterPro" id="IPR004088">
    <property type="entry name" value="KH_dom_type_1"/>
</dbReference>
<feature type="binding site" evidence="8">
    <location>
        <position position="511"/>
    </location>
    <ligand>
        <name>Mg(2+)</name>
        <dbReference type="ChEBI" id="CHEBI:18420"/>
    </ligand>
</feature>
<feature type="binding site" evidence="8">
    <location>
        <position position="517"/>
    </location>
    <ligand>
        <name>Mg(2+)</name>
        <dbReference type="ChEBI" id="CHEBI:18420"/>
    </ligand>
</feature>
<keyword evidence="11" id="KW-1185">Reference proteome</keyword>
<dbReference type="CDD" id="cd04472">
    <property type="entry name" value="S1_PNPase"/>
    <property type="match status" value="1"/>
</dbReference>
<proteinExistence type="inferred from homology"/>
<dbReference type="InterPro" id="IPR036612">
    <property type="entry name" value="KH_dom_type_1_sf"/>
</dbReference>
<dbReference type="CDD" id="cd11363">
    <property type="entry name" value="RNase_PH_PNPase_1"/>
    <property type="match status" value="1"/>
</dbReference>
<name>G4MCV9_9BURK</name>
<evidence type="ECO:0000256" key="3">
    <source>
        <dbReference type="ARBA" id="ARBA00022679"/>
    </source>
</evidence>
<dbReference type="Proteomes" id="UP000003511">
    <property type="component" value="Unassembled WGS sequence"/>
</dbReference>
<dbReference type="PIRSF" id="PIRSF005499">
    <property type="entry name" value="PNPase"/>
    <property type="match status" value="1"/>
</dbReference>
<dbReference type="GO" id="GO:0005829">
    <property type="term" value="C:cytosol"/>
    <property type="evidence" value="ECO:0007669"/>
    <property type="project" value="TreeGrafter"/>
</dbReference>
<dbReference type="Pfam" id="PF03725">
    <property type="entry name" value="RNase_PH_C"/>
    <property type="match status" value="1"/>
</dbReference>
<dbReference type="SUPFAM" id="SSF55666">
    <property type="entry name" value="Ribonuclease PH domain 2-like"/>
    <property type="match status" value="2"/>
</dbReference>
<dbReference type="InterPro" id="IPR015848">
    <property type="entry name" value="PNPase_PH_RNA-bd_bac/org-type"/>
</dbReference>
<dbReference type="Pfam" id="PF01138">
    <property type="entry name" value="RNase_PH"/>
    <property type="match status" value="2"/>
</dbReference>
<keyword evidence="5 8" id="KW-0479">Metal-binding</keyword>
<evidence type="ECO:0000256" key="5">
    <source>
        <dbReference type="ARBA" id="ARBA00022723"/>
    </source>
</evidence>
<dbReference type="Gene3D" id="2.40.50.140">
    <property type="entry name" value="Nucleic acid-binding proteins"/>
    <property type="match status" value="1"/>
</dbReference>
<dbReference type="HAMAP" id="MF_01595">
    <property type="entry name" value="PNPase"/>
    <property type="match status" value="1"/>
</dbReference>
<dbReference type="FunFam" id="3.30.230.70:FF:000002">
    <property type="entry name" value="Polyribonucleotide nucleotidyltransferase"/>
    <property type="match status" value="1"/>
</dbReference>
<gene>
    <name evidence="8" type="primary">pnp</name>
    <name evidence="10" type="ORF">BKIR_c4_0310</name>
</gene>
<dbReference type="InterPro" id="IPR004087">
    <property type="entry name" value="KH_dom"/>
</dbReference>
<evidence type="ECO:0000256" key="1">
    <source>
        <dbReference type="ARBA" id="ARBA00007404"/>
    </source>
</evidence>
<dbReference type="PROSITE" id="PS50084">
    <property type="entry name" value="KH_TYPE_1"/>
    <property type="match status" value="1"/>
</dbReference>
<dbReference type="NCBIfam" id="NF008805">
    <property type="entry name" value="PRK11824.1"/>
    <property type="match status" value="1"/>
</dbReference>
<evidence type="ECO:0000256" key="7">
    <source>
        <dbReference type="ARBA" id="ARBA00022884"/>
    </source>
</evidence>
<feature type="domain" description="S1 motif" evidence="9">
    <location>
        <begin position="648"/>
        <end position="716"/>
    </location>
</feature>
<dbReference type="InterPro" id="IPR027408">
    <property type="entry name" value="PNPase/RNase_PH_dom_sf"/>
</dbReference>
<dbReference type="PROSITE" id="PS50126">
    <property type="entry name" value="S1"/>
    <property type="match status" value="1"/>
</dbReference>
<evidence type="ECO:0000256" key="4">
    <source>
        <dbReference type="ARBA" id="ARBA00022695"/>
    </source>
</evidence>
<reference evidence="10 11" key="1">
    <citation type="submission" date="2011-09" db="EMBL/GenBank/DDBJ databases">
        <authorList>
            <person name="Carlier A."/>
        </authorList>
    </citation>
    <scope>NUCLEOTIDE SEQUENCE [LARGE SCALE GENOMIC DNA]</scope>
    <source>
        <strain evidence="10 11">UZHbot1</strain>
    </source>
</reference>
<dbReference type="AlphaFoldDB" id="G4MCV9"/>
<dbReference type="STRING" id="1055526.BKIR_c4_0310"/>
<comment type="function">
    <text evidence="8">Involved in mRNA degradation. Catalyzes the phosphorolysis of single-stranded polyribonucleotides processively in the 3'- to 5'-direction.</text>
</comment>
<dbReference type="GO" id="GO:0000287">
    <property type="term" value="F:magnesium ion binding"/>
    <property type="evidence" value="ECO:0007669"/>
    <property type="project" value="UniProtKB-UniRule"/>
</dbReference>
<dbReference type="GO" id="GO:0006396">
    <property type="term" value="P:RNA processing"/>
    <property type="evidence" value="ECO:0007669"/>
    <property type="project" value="InterPro"/>
</dbReference>
<evidence type="ECO:0000313" key="10">
    <source>
        <dbReference type="EMBL" id="CCD38988.1"/>
    </source>
</evidence>
<keyword evidence="2 8" id="KW-0963">Cytoplasm</keyword>
<comment type="similarity">
    <text evidence="1 8">Belongs to the polyribonucleotide nucleotidyltransferase family.</text>
</comment>
<dbReference type="PANTHER" id="PTHR11252:SF0">
    <property type="entry name" value="POLYRIBONUCLEOTIDE NUCLEOTIDYLTRANSFERASE 1, MITOCHONDRIAL"/>
    <property type="match status" value="1"/>
</dbReference>
<dbReference type="HOGENOM" id="CLU_004217_2_2_4"/>
<dbReference type="SUPFAM" id="SSF54211">
    <property type="entry name" value="Ribosomal protein S5 domain 2-like"/>
    <property type="match status" value="2"/>
</dbReference>
<reference evidence="10 11" key="2">
    <citation type="submission" date="2011-10" db="EMBL/GenBank/DDBJ databases">
        <title>Draft genome sequence of Candidatus Burkholderia kirkii.</title>
        <authorList>
            <person name="Carlier A.L."/>
            <person name="Eberl L."/>
        </authorList>
    </citation>
    <scope>NUCLEOTIDE SEQUENCE [LARGE SCALE GENOMIC DNA]</scope>
    <source>
        <strain evidence="10 11">UZHbot1</strain>
    </source>
</reference>
<dbReference type="CDD" id="cd02393">
    <property type="entry name" value="KH-I_PNPase"/>
    <property type="match status" value="1"/>
</dbReference>
<organism evidence="10 11">
    <name type="scientific">Candidatus Paraburkholderia kirkii UZHbot1</name>
    <dbReference type="NCBI Taxonomy" id="1055526"/>
    <lineage>
        <taxon>Bacteria</taxon>
        <taxon>Pseudomonadati</taxon>
        <taxon>Pseudomonadota</taxon>
        <taxon>Betaproteobacteria</taxon>
        <taxon>Burkholderiales</taxon>
        <taxon>Burkholderiaceae</taxon>
        <taxon>Paraburkholderia</taxon>
    </lineage>
</organism>
<evidence type="ECO:0000313" key="11">
    <source>
        <dbReference type="Proteomes" id="UP000003511"/>
    </source>
</evidence>
<accession>G4MCV9</accession>
<dbReference type="FunFam" id="3.30.230.70:FF:000001">
    <property type="entry name" value="Polyribonucleotide nucleotidyltransferase"/>
    <property type="match status" value="1"/>
</dbReference>
<dbReference type="InterPro" id="IPR001247">
    <property type="entry name" value="ExoRNase_PH_dom1"/>
</dbReference>
<dbReference type="Gene3D" id="3.30.1370.10">
    <property type="entry name" value="K Homology domain, type 1"/>
    <property type="match status" value="1"/>
</dbReference>
<dbReference type="EC" id="2.7.7.8" evidence="8"/>
<dbReference type="FunFam" id="2.40.50.140:FF:000189">
    <property type="entry name" value="Polyribonucleotide nucleotidyltransferase, putative"/>
    <property type="match status" value="1"/>
</dbReference>
<dbReference type="Pfam" id="PF03726">
    <property type="entry name" value="PNPase"/>
    <property type="match status" value="1"/>
</dbReference>
<evidence type="ECO:0000259" key="9">
    <source>
        <dbReference type="PROSITE" id="PS50126"/>
    </source>
</evidence>
<dbReference type="CDD" id="cd11364">
    <property type="entry name" value="RNase_PH_PNPase_2"/>
    <property type="match status" value="1"/>
</dbReference>
<dbReference type="Gene3D" id="3.30.230.70">
    <property type="entry name" value="GHMP Kinase, N-terminal domain"/>
    <property type="match status" value="2"/>
</dbReference>
<comment type="cofactor">
    <cofactor evidence="8">
        <name>Mg(2+)</name>
        <dbReference type="ChEBI" id="CHEBI:18420"/>
    </cofactor>
</comment>
<dbReference type="Pfam" id="PF00013">
    <property type="entry name" value="KH_1"/>
    <property type="match status" value="1"/>
</dbReference>
<dbReference type="SUPFAM" id="SSF50249">
    <property type="entry name" value="Nucleic acid-binding proteins"/>
    <property type="match status" value="1"/>
</dbReference>
<comment type="catalytic activity">
    <reaction evidence="8">
        <text>RNA(n+1) + phosphate = RNA(n) + a ribonucleoside 5'-diphosphate</text>
        <dbReference type="Rhea" id="RHEA:22096"/>
        <dbReference type="Rhea" id="RHEA-COMP:14527"/>
        <dbReference type="Rhea" id="RHEA-COMP:17342"/>
        <dbReference type="ChEBI" id="CHEBI:43474"/>
        <dbReference type="ChEBI" id="CHEBI:57930"/>
        <dbReference type="ChEBI" id="CHEBI:140395"/>
        <dbReference type="EC" id="2.7.7.8"/>
    </reaction>
</comment>
<keyword evidence="3 8" id="KW-0808">Transferase</keyword>
<comment type="caution">
    <text evidence="10">The sequence shown here is derived from an EMBL/GenBank/DDBJ whole genome shotgun (WGS) entry which is preliminary data.</text>
</comment>